<feature type="compositionally biased region" description="Polar residues" evidence="1">
    <location>
        <begin position="1"/>
        <end position="16"/>
    </location>
</feature>
<comment type="caution">
    <text evidence="2">The sequence shown here is derived from an EMBL/GenBank/DDBJ whole genome shotgun (WGS) entry which is preliminary data.</text>
</comment>
<gene>
    <name evidence="2" type="ORF">B0H63DRAFT_463959</name>
</gene>
<dbReference type="Proteomes" id="UP001285441">
    <property type="component" value="Unassembled WGS sequence"/>
</dbReference>
<reference evidence="2" key="2">
    <citation type="submission" date="2023-06" db="EMBL/GenBank/DDBJ databases">
        <authorList>
            <consortium name="Lawrence Berkeley National Laboratory"/>
            <person name="Haridas S."/>
            <person name="Hensen N."/>
            <person name="Bonometti L."/>
            <person name="Westerberg I."/>
            <person name="Brannstrom I.O."/>
            <person name="Guillou S."/>
            <person name="Cros-Aarteil S."/>
            <person name="Calhoun S."/>
            <person name="Kuo A."/>
            <person name="Mondo S."/>
            <person name="Pangilinan J."/>
            <person name="Riley R."/>
            <person name="LaButti K."/>
            <person name="Andreopoulos B."/>
            <person name="Lipzen A."/>
            <person name="Chen C."/>
            <person name="Yanf M."/>
            <person name="Daum C."/>
            <person name="Ng V."/>
            <person name="Clum A."/>
            <person name="Steindorff A."/>
            <person name="Ohm R."/>
            <person name="Martin F."/>
            <person name="Silar P."/>
            <person name="Natvig D."/>
            <person name="Lalanne C."/>
            <person name="Gautier V."/>
            <person name="Ament-velasquez S.L."/>
            <person name="Kruys A."/>
            <person name="Hutchinson M.I."/>
            <person name="Powell A.J."/>
            <person name="Barry K."/>
            <person name="Miller A.N."/>
            <person name="Grigoriev I.V."/>
            <person name="Debuchy R."/>
            <person name="Gladieux P."/>
            <person name="Thoren M.H."/>
            <person name="Johannesson H."/>
        </authorList>
    </citation>
    <scope>NUCLEOTIDE SEQUENCE</scope>
    <source>
        <strain evidence="2">CBS 232.78</strain>
    </source>
</reference>
<dbReference type="EMBL" id="JAULSW010000002">
    <property type="protein sequence ID" value="KAK3389559.1"/>
    <property type="molecule type" value="Genomic_DNA"/>
</dbReference>
<evidence type="ECO:0000313" key="2">
    <source>
        <dbReference type="EMBL" id="KAK3389559.1"/>
    </source>
</evidence>
<keyword evidence="3" id="KW-1185">Reference proteome</keyword>
<sequence length="268" mass="30170">MATTAPPLDNNSSSSPRDLPPPFDDEPPSYREQNDDPDEILQPTVFILQGQSIHAESADSPPLYELSREIHAQGAATGLIELERIDRRIRTSSDGTPAAVVRRKDIYTLNHLLPLWAVEYLCKIEPATRKGLGEVGFKKSPFPHTGYRAVQVLSQKEEKNSKSAAAARQAAKHDCFFVVKDKKNGVYEWCDPEGKVVATQDSADGGTRTGQYKLLVAVPLSRRMMDGLVALWCLWLWHLHTVEIREKMTWKDVKRIMQKPRTFKGGFM</sequence>
<feature type="region of interest" description="Disordered" evidence="1">
    <location>
        <begin position="1"/>
        <end position="39"/>
    </location>
</feature>
<reference evidence="2" key="1">
    <citation type="journal article" date="2023" name="Mol. Phylogenet. Evol.">
        <title>Genome-scale phylogeny and comparative genomics of the fungal order Sordariales.</title>
        <authorList>
            <person name="Hensen N."/>
            <person name="Bonometti L."/>
            <person name="Westerberg I."/>
            <person name="Brannstrom I.O."/>
            <person name="Guillou S."/>
            <person name="Cros-Aarteil S."/>
            <person name="Calhoun S."/>
            <person name="Haridas S."/>
            <person name="Kuo A."/>
            <person name="Mondo S."/>
            <person name="Pangilinan J."/>
            <person name="Riley R."/>
            <person name="LaButti K."/>
            <person name="Andreopoulos B."/>
            <person name="Lipzen A."/>
            <person name="Chen C."/>
            <person name="Yan M."/>
            <person name="Daum C."/>
            <person name="Ng V."/>
            <person name="Clum A."/>
            <person name="Steindorff A."/>
            <person name="Ohm R.A."/>
            <person name="Martin F."/>
            <person name="Silar P."/>
            <person name="Natvig D.O."/>
            <person name="Lalanne C."/>
            <person name="Gautier V."/>
            <person name="Ament-Velasquez S.L."/>
            <person name="Kruys A."/>
            <person name="Hutchinson M.I."/>
            <person name="Powell A.J."/>
            <person name="Barry K."/>
            <person name="Miller A.N."/>
            <person name="Grigoriev I.V."/>
            <person name="Debuchy R."/>
            <person name="Gladieux P."/>
            <person name="Hiltunen Thoren M."/>
            <person name="Johannesson H."/>
        </authorList>
    </citation>
    <scope>NUCLEOTIDE SEQUENCE</scope>
    <source>
        <strain evidence="2">CBS 232.78</strain>
    </source>
</reference>
<evidence type="ECO:0000313" key="3">
    <source>
        <dbReference type="Proteomes" id="UP001285441"/>
    </source>
</evidence>
<dbReference type="AlphaFoldDB" id="A0AAE0U3T6"/>
<name>A0AAE0U3T6_9PEZI</name>
<evidence type="ECO:0000256" key="1">
    <source>
        <dbReference type="SAM" id="MobiDB-lite"/>
    </source>
</evidence>
<proteinExistence type="predicted"/>
<accession>A0AAE0U3T6</accession>
<organism evidence="2 3">
    <name type="scientific">Podospora didyma</name>
    <dbReference type="NCBI Taxonomy" id="330526"/>
    <lineage>
        <taxon>Eukaryota</taxon>
        <taxon>Fungi</taxon>
        <taxon>Dikarya</taxon>
        <taxon>Ascomycota</taxon>
        <taxon>Pezizomycotina</taxon>
        <taxon>Sordariomycetes</taxon>
        <taxon>Sordariomycetidae</taxon>
        <taxon>Sordariales</taxon>
        <taxon>Podosporaceae</taxon>
        <taxon>Podospora</taxon>
    </lineage>
</organism>
<protein>
    <submittedName>
        <fullName evidence="2">Uncharacterized protein</fullName>
    </submittedName>
</protein>